<reference evidence="5" key="1">
    <citation type="submission" date="2021-10" db="EMBL/GenBank/DDBJ databases">
        <title>Streptomyces nigrumlapis sp.nov.,an antimicrobial producing actinobacterium isolated from Black Gobi rocks.</title>
        <authorList>
            <person name="Wen Y."/>
            <person name="Zhang W."/>
            <person name="Liu X.G."/>
        </authorList>
    </citation>
    <scope>NUCLEOTIDE SEQUENCE</scope>
    <source>
        <strain evidence="5">ST13-2-2</strain>
    </source>
</reference>
<feature type="compositionally biased region" description="Basic and acidic residues" evidence="3">
    <location>
        <begin position="178"/>
        <end position="191"/>
    </location>
</feature>
<dbReference type="PANTHER" id="PTHR43673:SF10">
    <property type="entry name" value="NADH DEHYDROGENASE_NAD(P)H NITROREDUCTASE XCC3605-RELATED"/>
    <property type="match status" value="1"/>
</dbReference>
<dbReference type="Pfam" id="PF00881">
    <property type="entry name" value="Nitroreductase"/>
    <property type="match status" value="2"/>
</dbReference>
<evidence type="ECO:0000259" key="4">
    <source>
        <dbReference type="Pfam" id="PF00881"/>
    </source>
</evidence>
<feature type="region of interest" description="Disordered" evidence="3">
    <location>
        <begin position="172"/>
        <end position="219"/>
    </location>
</feature>
<sequence length="238" mass="26597">MSDVVDESQARYLAHQARKKETLIEIMRQRHSDRMYDARPVQEDLRGQVREAIGLCPSSCDRRGVSTVEVDSRDELALLSGLLVGGVGWIHRAPWVLLLMAREETYKAPGEVEFMPFLDAGAVIQQVMLRATDLGLATTYVNPNIRQFNRDHFRRIFGEGIFCGAIAIGHPVPGSPDQQHHQEKRAAAAHDRTRKARAATTRPGRPNDRPQATHLRGRRLALRARVARGRVPGESGMG</sequence>
<evidence type="ECO:0000256" key="1">
    <source>
        <dbReference type="ARBA" id="ARBA00007118"/>
    </source>
</evidence>
<feature type="domain" description="Nitroreductase" evidence="4">
    <location>
        <begin position="88"/>
        <end position="158"/>
    </location>
</feature>
<dbReference type="Gene3D" id="3.40.109.10">
    <property type="entry name" value="NADH Oxidase"/>
    <property type="match status" value="1"/>
</dbReference>
<dbReference type="InterPro" id="IPR029479">
    <property type="entry name" value="Nitroreductase"/>
</dbReference>
<proteinExistence type="inferred from homology"/>
<accession>A0ABY4MCW1</accession>
<evidence type="ECO:0000313" key="5">
    <source>
        <dbReference type="EMBL" id="UQA95619.1"/>
    </source>
</evidence>
<keyword evidence="6" id="KW-1185">Reference proteome</keyword>
<protein>
    <submittedName>
        <fullName evidence="5">Nitroreductase family protein</fullName>
    </submittedName>
</protein>
<dbReference type="CDD" id="cd02062">
    <property type="entry name" value="Nitro_FMN_reductase"/>
    <property type="match status" value="1"/>
</dbReference>
<gene>
    <name evidence="5" type="ORF">K9S39_30525</name>
</gene>
<dbReference type="EMBL" id="CP086322">
    <property type="protein sequence ID" value="UQA95619.1"/>
    <property type="molecule type" value="Genomic_DNA"/>
</dbReference>
<feature type="domain" description="Nitroreductase" evidence="4">
    <location>
        <begin position="28"/>
        <end position="76"/>
    </location>
</feature>
<evidence type="ECO:0000313" key="6">
    <source>
        <dbReference type="Proteomes" id="UP000830115"/>
    </source>
</evidence>
<dbReference type="RefSeq" id="WP_248866532.1">
    <property type="nucleotide sequence ID" value="NZ_CP086322.1"/>
</dbReference>
<evidence type="ECO:0000256" key="3">
    <source>
        <dbReference type="SAM" id="MobiDB-lite"/>
    </source>
</evidence>
<evidence type="ECO:0000256" key="2">
    <source>
        <dbReference type="ARBA" id="ARBA00023002"/>
    </source>
</evidence>
<dbReference type="InterPro" id="IPR000415">
    <property type="entry name" value="Nitroreductase-like"/>
</dbReference>
<dbReference type="PANTHER" id="PTHR43673">
    <property type="entry name" value="NAD(P)H NITROREDUCTASE YDGI-RELATED"/>
    <property type="match status" value="1"/>
</dbReference>
<comment type="similarity">
    <text evidence="1">Belongs to the nitroreductase family.</text>
</comment>
<dbReference type="SUPFAM" id="SSF55469">
    <property type="entry name" value="FMN-dependent nitroreductase-like"/>
    <property type="match status" value="1"/>
</dbReference>
<organism evidence="5 6">
    <name type="scientific">Streptomyces halobius</name>
    <dbReference type="NCBI Taxonomy" id="2879846"/>
    <lineage>
        <taxon>Bacteria</taxon>
        <taxon>Bacillati</taxon>
        <taxon>Actinomycetota</taxon>
        <taxon>Actinomycetes</taxon>
        <taxon>Kitasatosporales</taxon>
        <taxon>Streptomycetaceae</taxon>
        <taxon>Streptomyces</taxon>
    </lineage>
</organism>
<name>A0ABY4MCW1_9ACTN</name>
<keyword evidence="2" id="KW-0560">Oxidoreductase</keyword>
<dbReference type="Proteomes" id="UP000830115">
    <property type="component" value="Chromosome"/>
</dbReference>